<dbReference type="Proteomes" id="UP000218811">
    <property type="component" value="Unassembled WGS sequence"/>
</dbReference>
<dbReference type="EMBL" id="KB468053">
    <property type="protein sequence ID" value="PCH39873.1"/>
    <property type="molecule type" value="Genomic_DNA"/>
</dbReference>
<evidence type="ECO:0000313" key="1">
    <source>
        <dbReference type="EMBL" id="PCH39873.1"/>
    </source>
</evidence>
<protein>
    <submittedName>
        <fullName evidence="1">Uncharacterized protein</fullName>
    </submittedName>
</protein>
<proteinExistence type="predicted"/>
<organism evidence="1 2">
    <name type="scientific">Wolfiporia cocos (strain MD-104)</name>
    <name type="common">Brown rot fungus</name>
    <dbReference type="NCBI Taxonomy" id="742152"/>
    <lineage>
        <taxon>Eukaryota</taxon>
        <taxon>Fungi</taxon>
        <taxon>Dikarya</taxon>
        <taxon>Basidiomycota</taxon>
        <taxon>Agaricomycotina</taxon>
        <taxon>Agaricomycetes</taxon>
        <taxon>Polyporales</taxon>
        <taxon>Phaeolaceae</taxon>
        <taxon>Wolfiporia</taxon>
    </lineage>
</organism>
<name>A0A2H3JJ21_WOLCO</name>
<gene>
    <name evidence="1" type="ORF">WOLCODRAFT_16174</name>
</gene>
<sequence length="182" mass="19926">MITTSPCPSTFATSATQLRATTAAVDHAPFTTTTVTTIDDDRAAATHVHADQLVEMQVGEEPAEIGPPAAAHNEQPVEHKDAPMVEAPDQDGAAAMPPPPTEDRIVLQWCQYNFLYAAGFVDHVGSKHGSHRSIIHLRLQDPIHFHIYHGTVAEVPLINQLHDELEEKLNWSNESFICHESG</sequence>
<evidence type="ECO:0000313" key="2">
    <source>
        <dbReference type="Proteomes" id="UP000218811"/>
    </source>
</evidence>
<dbReference type="AlphaFoldDB" id="A0A2H3JJ21"/>
<reference evidence="1 2" key="1">
    <citation type="journal article" date="2012" name="Science">
        <title>The Paleozoic origin of enzymatic lignin decomposition reconstructed from 31 fungal genomes.</title>
        <authorList>
            <person name="Floudas D."/>
            <person name="Binder M."/>
            <person name="Riley R."/>
            <person name="Barry K."/>
            <person name="Blanchette R.A."/>
            <person name="Henrissat B."/>
            <person name="Martinez A.T."/>
            <person name="Otillar R."/>
            <person name="Spatafora J.W."/>
            <person name="Yadav J.S."/>
            <person name="Aerts A."/>
            <person name="Benoit I."/>
            <person name="Boyd A."/>
            <person name="Carlson A."/>
            <person name="Copeland A."/>
            <person name="Coutinho P.M."/>
            <person name="de Vries R.P."/>
            <person name="Ferreira P."/>
            <person name="Findley K."/>
            <person name="Foster B."/>
            <person name="Gaskell J."/>
            <person name="Glotzer D."/>
            <person name="Gorecki P."/>
            <person name="Heitman J."/>
            <person name="Hesse C."/>
            <person name="Hori C."/>
            <person name="Igarashi K."/>
            <person name="Jurgens J.A."/>
            <person name="Kallen N."/>
            <person name="Kersten P."/>
            <person name="Kohler A."/>
            <person name="Kuees U."/>
            <person name="Kumar T.K.A."/>
            <person name="Kuo A."/>
            <person name="LaButti K."/>
            <person name="Larrondo L.F."/>
            <person name="Lindquist E."/>
            <person name="Ling A."/>
            <person name="Lombard V."/>
            <person name="Lucas S."/>
            <person name="Lundell T."/>
            <person name="Martin R."/>
            <person name="McLaughlin D.J."/>
            <person name="Morgenstern I."/>
            <person name="Morin E."/>
            <person name="Murat C."/>
            <person name="Nagy L.G."/>
            <person name="Nolan M."/>
            <person name="Ohm R.A."/>
            <person name="Patyshakuliyeva A."/>
            <person name="Rokas A."/>
            <person name="Ruiz-Duenas F.J."/>
            <person name="Sabat G."/>
            <person name="Salamov A."/>
            <person name="Samejima M."/>
            <person name="Schmutz J."/>
            <person name="Slot J.C."/>
            <person name="St John F."/>
            <person name="Stenlid J."/>
            <person name="Sun H."/>
            <person name="Sun S."/>
            <person name="Syed K."/>
            <person name="Tsang A."/>
            <person name="Wiebenga A."/>
            <person name="Young D."/>
            <person name="Pisabarro A."/>
            <person name="Eastwood D.C."/>
            <person name="Martin F."/>
            <person name="Cullen D."/>
            <person name="Grigoriev I.V."/>
            <person name="Hibbett D.S."/>
        </authorList>
    </citation>
    <scope>NUCLEOTIDE SEQUENCE [LARGE SCALE GENOMIC DNA]</scope>
    <source>
        <strain evidence="1 2">MD-104</strain>
    </source>
</reference>
<accession>A0A2H3JJ21</accession>
<keyword evidence="2" id="KW-1185">Reference proteome</keyword>